<feature type="chain" id="PRO_5041249159" description="Abnormal cell migration protein 18-like fibronectin type I domain-containing protein" evidence="1">
    <location>
        <begin position="19"/>
        <end position="381"/>
    </location>
</feature>
<accession>A0AA39MAJ9</accession>
<dbReference type="PANTHER" id="PTHR35572">
    <property type="entry name" value="PROTEIN CBG04538-RELATED"/>
    <property type="match status" value="1"/>
</dbReference>
<dbReference type="InterPro" id="IPR055119">
    <property type="entry name" value="Mig18_Fn1"/>
</dbReference>
<keyword evidence="4" id="KW-1185">Reference proteome</keyword>
<protein>
    <recommendedName>
        <fullName evidence="2">Abnormal cell migration protein 18-like fibronectin type I domain-containing protein</fullName>
    </recommendedName>
</protein>
<feature type="domain" description="Abnormal cell migration protein 18-like fibronectin type I" evidence="2">
    <location>
        <begin position="197"/>
        <end position="263"/>
    </location>
</feature>
<dbReference type="AlphaFoldDB" id="A0AA39MAJ9"/>
<feature type="domain" description="Abnormal cell migration protein 18-like fibronectin type I" evidence="2">
    <location>
        <begin position="67"/>
        <end position="112"/>
    </location>
</feature>
<evidence type="ECO:0000256" key="1">
    <source>
        <dbReference type="SAM" id="SignalP"/>
    </source>
</evidence>
<feature type="signal peptide" evidence="1">
    <location>
        <begin position="1"/>
        <end position="18"/>
    </location>
</feature>
<dbReference type="Proteomes" id="UP001175271">
    <property type="component" value="Unassembled WGS sequence"/>
</dbReference>
<name>A0AA39MAJ9_9BILA</name>
<dbReference type="InterPro" id="IPR040282">
    <property type="entry name" value="Mig-18-like"/>
</dbReference>
<keyword evidence="1" id="KW-0732">Signal</keyword>
<reference evidence="3" key="1">
    <citation type="submission" date="2023-06" db="EMBL/GenBank/DDBJ databases">
        <title>Genomic analysis of the entomopathogenic nematode Steinernema hermaphroditum.</title>
        <authorList>
            <person name="Schwarz E.M."/>
            <person name="Heppert J.K."/>
            <person name="Baniya A."/>
            <person name="Schwartz H.T."/>
            <person name="Tan C.-H."/>
            <person name="Antoshechkin I."/>
            <person name="Sternberg P.W."/>
            <person name="Goodrich-Blair H."/>
            <person name="Dillman A.R."/>
        </authorList>
    </citation>
    <scope>NUCLEOTIDE SEQUENCE</scope>
    <source>
        <strain evidence="3">PS9179</strain>
        <tissue evidence="3">Whole animal</tissue>
    </source>
</reference>
<evidence type="ECO:0000313" key="4">
    <source>
        <dbReference type="Proteomes" id="UP001175271"/>
    </source>
</evidence>
<dbReference type="Pfam" id="PF23003">
    <property type="entry name" value="Fn1_2"/>
    <property type="match status" value="3"/>
</dbReference>
<evidence type="ECO:0000313" key="3">
    <source>
        <dbReference type="EMBL" id="KAK0426783.1"/>
    </source>
</evidence>
<feature type="domain" description="Abnormal cell migration protein 18-like fibronectin type I" evidence="2">
    <location>
        <begin position="119"/>
        <end position="191"/>
    </location>
</feature>
<organism evidence="3 4">
    <name type="scientific">Steinernema hermaphroditum</name>
    <dbReference type="NCBI Taxonomy" id="289476"/>
    <lineage>
        <taxon>Eukaryota</taxon>
        <taxon>Metazoa</taxon>
        <taxon>Ecdysozoa</taxon>
        <taxon>Nematoda</taxon>
        <taxon>Chromadorea</taxon>
        <taxon>Rhabditida</taxon>
        <taxon>Tylenchina</taxon>
        <taxon>Panagrolaimomorpha</taxon>
        <taxon>Strongyloidoidea</taxon>
        <taxon>Steinernematidae</taxon>
        <taxon>Steinernema</taxon>
    </lineage>
</organism>
<evidence type="ECO:0000259" key="2">
    <source>
        <dbReference type="Pfam" id="PF23003"/>
    </source>
</evidence>
<sequence>MLSGALLLLAVALGCASGFINDAEMSRRRCWSRGNGQPARWWNEGERIDRGKSLALVYNFQPYLSLGKYWYECSNGELKPRGCFSNTNERLFVGGKFVQDGYETACILGNDGYLKFEFTGCQSTDGTVHTVGETWEDDRRMYWFVCRQDGPYVKIDIGGCLTHDKSRRLNLDESYDLGDYTYKCMKKYNGTIQMCSVGCIHQGVHYNVGQQWPDGDYIYYCKLNGGRCQKACIGCQFEGRQLFDGDRYHKDNTVYQCEIRPDRFGHRPVGCVARDEEGRTVEKVIGCRWYSKTKNSKVEQTCELADSKAVVKTVGCIYVHKGYDTLFLYPGTYTIWNQSLEGTSIGVVCRNSTDGQPSLETFEMNELPYKTQGLKYDQPRG</sequence>
<gene>
    <name evidence="3" type="ORF">QR680_009897</name>
</gene>
<dbReference type="PANTHER" id="PTHR35572:SF4">
    <property type="entry name" value="PROTEIN CBG15747"/>
    <property type="match status" value="1"/>
</dbReference>
<comment type="caution">
    <text evidence="3">The sequence shown here is derived from an EMBL/GenBank/DDBJ whole genome shotgun (WGS) entry which is preliminary data.</text>
</comment>
<proteinExistence type="predicted"/>
<dbReference type="EMBL" id="JAUCMV010000001">
    <property type="protein sequence ID" value="KAK0426783.1"/>
    <property type="molecule type" value="Genomic_DNA"/>
</dbReference>